<dbReference type="Gene3D" id="1.10.490.10">
    <property type="entry name" value="Globins"/>
    <property type="match status" value="1"/>
</dbReference>
<dbReference type="InterPro" id="IPR012292">
    <property type="entry name" value="Globin/Proto"/>
</dbReference>
<gene>
    <name evidence="1" type="ORF">C7B47_09600</name>
</gene>
<evidence type="ECO:0000313" key="2">
    <source>
        <dbReference type="Proteomes" id="UP000242705"/>
    </source>
</evidence>
<dbReference type="GO" id="GO:0020037">
    <property type="term" value="F:heme binding"/>
    <property type="evidence" value="ECO:0007669"/>
    <property type="project" value="InterPro"/>
</dbReference>
<evidence type="ECO:0000313" key="1">
    <source>
        <dbReference type="EMBL" id="PSR26836.1"/>
    </source>
</evidence>
<name>A0A2T2WX89_SULTH</name>
<sequence length="117" mass="13894">MGHGWSIKDSWDDHNANHEYPLHWDPQLFGVVDDALMFADLLGWDHHDQQVFSALPWDAIAKEAVTRFYARIQQIPELDGFIRKRTTYDRMRALLWEHLQRLRDNPHDLKAITYAEP</sequence>
<dbReference type="EMBL" id="PXYX01000018">
    <property type="protein sequence ID" value="PSR26836.1"/>
    <property type="molecule type" value="Genomic_DNA"/>
</dbReference>
<comment type="caution">
    <text evidence="1">The sequence shown here is derived from an EMBL/GenBank/DDBJ whole genome shotgun (WGS) entry which is preliminary data.</text>
</comment>
<organism evidence="1 2">
    <name type="scientific">Sulfobacillus thermosulfidooxidans</name>
    <dbReference type="NCBI Taxonomy" id="28034"/>
    <lineage>
        <taxon>Bacteria</taxon>
        <taxon>Bacillati</taxon>
        <taxon>Bacillota</taxon>
        <taxon>Clostridia</taxon>
        <taxon>Eubacteriales</taxon>
        <taxon>Clostridiales Family XVII. Incertae Sedis</taxon>
        <taxon>Sulfobacillus</taxon>
    </lineage>
</organism>
<dbReference type="SUPFAM" id="SSF46458">
    <property type="entry name" value="Globin-like"/>
    <property type="match status" value="1"/>
</dbReference>
<dbReference type="GO" id="GO:0019825">
    <property type="term" value="F:oxygen binding"/>
    <property type="evidence" value="ECO:0007669"/>
    <property type="project" value="InterPro"/>
</dbReference>
<dbReference type="AlphaFoldDB" id="A0A2T2WX89"/>
<protein>
    <submittedName>
        <fullName evidence="1">Uncharacterized protein</fullName>
    </submittedName>
</protein>
<reference evidence="1 2" key="1">
    <citation type="journal article" date="2014" name="BMC Genomics">
        <title>Comparison of environmental and isolate Sulfobacillus genomes reveals diverse carbon, sulfur, nitrogen, and hydrogen metabolisms.</title>
        <authorList>
            <person name="Justice N.B."/>
            <person name="Norman A."/>
            <person name="Brown C.T."/>
            <person name="Singh A."/>
            <person name="Thomas B.C."/>
            <person name="Banfield J.F."/>
        </authorList>
    </citation>
    <scope>NUCLEOTIDE SEQUENCE [LARGE SCALE GENOMIC DNA]</scope>
    <source>
        <strain evidence="1">AMDSBA5</strain>
    </source>
</reference>
<dbReference type="Proteomes" id="UP000242705">
    <property type="component" value="Unassembled WGS sequence"/>
</dbReference>
<dbReference type="InterPro" id="IPR009050">
    <property type="entry name" value="Globin-like_sf"/>
</dbReference>
<accession>A0A2T2WX89</accession>
<proteinExistence type="predicted"/>